<keyword evidence="7" id="KW-0812">Transmembrane</keyword>
<evidence type="ECO:0000256" key="8">
    <source>
        <dbReference type="SAM" id="SignalP"/>
    </source>
</evidence>
<evidence type="ECO:0000313" key="12">
    <source>
        <dbReference type="EMBL" id="QDH81122.1"/>
    </source>
</evidence>
<feature type="transmembrane region" description="Helical" evidence="7">
    <location>
        <begin position="774"/>
        <end position="794"/>
    </location>
</feature>
<dbReference type="PRINTS" id="PR00344">
    <property type="entry name" value="BCTRLSENSOR"/>
</dbReference>
<accession>A0A514CMR9</accession>
<dbReference type="InterPro" id="IPR011006">
    <property type="entry name" value="CheY-like_superfamily"/>
</dbReference>
<protein>
    <recommendedName>
        <fullName evidence="2">histidine kinase</fullName>
        <ecNumber evidence="2">2.7.13.3</ecNumber>
    </recommendedName>
</protein>
<dbReference type="InterPro" id="IPR036890">
    <property type="entry name" value="HATPase_C_sf"/>
</dbReference>
<dbReference type="SMART" id="SM00388">
    <property type="entry name" value="HisKA"/>
    <property type="match status" value="1"/>
</dbReference>
<dbReference type="PANTHER" id="PTHR43547:SF2">
    <property type="entry name" value="HYBRID SIGNAL TRANSDUCTION HISTIDINE KINASE C"/>
    <property type="match status" value="1"/>
</dbReference>
<dbReference type="GO" id="GO:0043565">
    <property type="term" value="F:sequence-specific DNA binding"/>
    <property type="evidence" value="ECO:0007669"/>
    <property type="project" value="InterPro"/>
</dbReference>
<feature type="modified residue" description="4-aspartylphosphate" evidence="6">
    <location>
        <position position="1144"/>
    </location>
</feature>
<dbReference type="PROSITE" id="PS50110">
    <property type="entry name" value="RESPONSE_REGULATORY"/>
    <property type="match status" value="1"/>
</dbReference>
<dbReference type="Proteomes" id="UP000316614">
    <property type="component" value="Chromosome"/>
</dbReference>
<dbReference type="SUPFAM" id="SSF50998">
    <property type="entry name" value="Quinoprotein alcohol dehydrogenase-like"/>
    <property type="match status" value="1"/>
</dbReference>
<dbReference type="SMART" id="SM00448">
    <property type="entry name" value="REC"/>
    <property type="match status" value="1"/>
</dbReference>
<keyword evidence="7" id="KW-1133">Transmembrane helix</keyword>
<dbReference type="InterPro" id="IPR003594">
    <property type="entry name" value="HATPase_dom"/>
</dbReference>
<dbReference type="InterPro" id="IPR015943">
    <property type="entry name" value="WD40/YVTN_repeat-like_dom_sf"/>
</dbReference>
<organism evidence="12 13">
    <name type="scientific">Echinicola soli</name>
    <dbReference type="NCBI Taxonomy" id="2591634"/>
    <lineage>
        <taxon>Bacteria</taxon>
        <taxon>Pseudomonadati</taxon>
        <taxon>Bacteroidota</taxon>
        <taxon>Cytophagia</taxon>
        <taxon>Cytophagales</taxon>
        <taxon>Cyclobacteriaceae</taxon>
        <taxon>Echinicola</taxon>
    </lineage>
</organism>
<evidence type="ECO:0000259" key="9">
    <source>
        <dbReference type="PROSITE" id="PS01124"/>
    </source>
</evidence>
<proteinExistence type="predicted"/>
<dbReference type="SUPFAM" id="SSF55874">
    <property type="entry name" value="ATPase domain of HSP90 chaperone/DNA topoisomerase II/histidine kinase"/>
    <property type="match status" value="1"/>
</dbReference>
<feature type="domain" description="Response regulatory" evidence="11">
    <location>
        <begin position="1096"/>
        <end position="1211"/>
    </location>
</feature>
<evidence type="ECO:0000259" key="10">
    <source>
        <dbReference type="PROSITE" id="PS50109"/>
    </source>
</evidence>
<feature type="domain" description="HTH araC/xylS-type" evidence="9">
    <location>
        <begin position="1243"/>
        <end position="1342"/>
    </location>
</feature>
<dbReference type="EMBL" id="CP041253">
    <property type="protein sequence ID" value="QDH81122.1"/>
    <property type="molecule type" value="Genomic_DNA"/>
</dbReference>
<dbReference type="SMART" id="SM00342">
    <property type="entry name" value="HTH_ARAC"/>
    <property type="match status" value="1"/>
</dbReference>
<dbReference type="PANTHER" id="PTHR43547">
    <property type="entry name" value="TWO-COMPONENT HISTIDINE KINASE"/>
    <property type="match status" value="1"/>
</dbReference>
<dbReference type="PROSITE" id="PS01124">
    <property type="entry name" value="HTH_ARAC_FAMILY_2"/>
    <property type="match status" value="1"/>
</dbReference>
<keyword evidence="5" id="KW-0804">Transcription</keyword>
<dbReference type="InterPro" id="IPR036097">
    <property type="entry name" value="HisK_dim/P_sf"/>
</dbReference>
<dbReference type="Gene3D" id="1.10.10.60">
    <property type="entry name" value="Homeodomain-like"/>
    <property type="match status" value="1"/>
</dbReference>
<dbReference type="InterPro" id="IPR001789">
    <property type="entry name" value="Sig_transdc_resp-reg_receiver"/>
</dbReference>
<keyword evidence="13" id="KW-1185">Reference proteome</keyword>
<dbReference type="InterPro" id="IPR011047">
    <property type="entry name" value="Quinoprotein_ADH-like_sf"/>
</dbReference>
<feature type="signal peptide" evidence="8">
    <location>
        <begin position="1"/>
        <end position="21"/>
    </location>
</feature>
<keyword evidence="4" id="KW-0805">Transcription regulation</keyword>
<dbReference type="SUPFAM" id="SSF63829">
    <property type="entry name" value="Calcium-dependent phosphotriesterase"/>
    <property type="match status" value="2"/>
</dbReference>
<reference evidence="12 13" key="1">
    <citation type="submission" date="2019-06" db="EMBL/GenBank/DDBJ databases">
        <title>Echinicola alkalisoli sp. nov. isolated from saline soil.</title>
        <authorList>
            <person name="Sun J.-Q."/>
            <person name="Xu L."/>
        </authorList>
    </citation>
    <scope>NUCLEOTIDE SEQUENCE [LARGE SCALE GENOMIC DNA]</scope>
    <source>
        <strain evidence="12 13">LN3S3</strain>
    </source>
</reference>
<dbReference type="Gene3D" id="2.60.40.10">
    <property type="entry name" value="Immunoglobulins"/>
    <property type="match status" value="1"/>
</dbReference>
<dbReference type="Gene3D" id="2.130.10.10">
    <property type="entry name" value="YVTN repeat-like/Quinoprotein amine dehydrogenase"/>
    <property type="match status" value="2"/>
</dbReference>
<dbReference type="KEGG" id="echi:FKX85_19640"/>
<keyword evidence="3 6" id="KW-0597">Phosphoprotein</keyword>
<sequence length="1361" mass="154000">MLRILLFISFCFCCPILVAMAQHNGPDRLKGYELDYLGIESGLSNNAVTAIYQDKKGFVWIGTYDGLNRYDGYDFLVFRNQPRDSSSLVHNRIVSIYGHQNEVWVGTKRGLSVYDYHTGKFEARYFLDPITKRRQKLAANINDITGRDSTIVVATAGQGVMVRSNGGPLVGIPLLADGERYYQYHAQGTAVDKDHNIWAFIQGYGLAVKEKEKNSFEVVLQDIKSANCIELDSDGNMWIGSDYGLVRFQTKNKDWHLYSADITRNKITDIMNVPEDGELWVATDGNGLVVLEKKSERSYFLKEGTVPSDLASNAVYGLALDQQGRKWIGTLRGGINILEKKQNRFLTINNPENVENGLPSDFILSLCETNSDSLWIGTDGGGVSVWDRKHDRFTNYRHRNQKAGSLPNDFVTAIVEGEDKLWLATYGGGVCRYDSRSDTFVPYTLSNKEGLAHQYIWVLFKDRSGTVWAATSNGEGLYRYNSGQDRFDFVDVGIYGIISMCQDHNGDYWVGTFDHLVKLDLSRKQEHDIIDIGYPVRDIMSIGPGDLLVATEGSGIWRFDREQGTTKTYLQEEGLPNNSVLKMVRDGHGKIWMSTYKGLAKFDPKGEKFTSFFASDGLQSNQFNYNAGIRLQDGKLAFGGIKGFNLIDPLHLERESYFPRIHLSQLRVNNQPGHPNGKTIFALDKLELPYDKSMVSLDFLALEYAHPEKIEYAYHMEGWDEKWHFVNNSRMANYSKLPEGEYTFHVRATNAQGEWSPQVFSLPIAILPPWYRTWWAYGLFVIIIGGLAGVLVFYQRKQDRLKYQVSLSREMARREKELNEKKLNFFTNISHEFRSPLTMIINPLKEVMYGEGKQMDPASIEVVYRNSKRLLSLVDQLLLFRKVQTEVGNVKMVKLDAISLCKEVFTCFIHHAKSMNISYQFNADLESFALVADRQKLEIAIFNLVSNALKFVEPNTGKVAVGIQVASNRFVVTVEDNGKGIEPQERGKIFDLFYQGTAQSDVKGFGIGLYLVKKLIEEHKGSISIADSPWGGAKFTIELPTGKSHVPDGLVHEDIGEQMVFLEELFDLESNSPVLKPVPEDRLASITDGVVTAKKRLLVVDDNPQLRQYIKKIFEAHFQVVLAEGAEQALEVLEEQQVDLIISDVVMKGMNGVELCKELKSRDEYRYIPVVLLTASASDSIKLKGIEVGADDYITKPFDKSYLQARVKGILRQQETAQQHLLTSVSKKPTDRKLSKGDKEFIDKMVQVIEENLDNGEFSIQSLASVMGMSHSMMYRKVKYATGKTVNEIIRFVRLRAIATTLITTDAQVNEAVSSAGWNDLKYFRKQFSQQYGMTPSAFQKKYKGAVTERQYVLNAGFLKL</sequence>
<dbReference type="SMART" id="SM00387">
    <property type="entry name" value="HATPase_c"/>
    <property type="match status" value="1"/>
</dbReference>
<dbReference type="Pfam" id="PF00512">
    <property type="entry name" value="HisKA"/>
    <property type="match status" value="1"/>
</dbReference>
<dbReference type="InterPro" id="IPR009057">
    <property type="entry name" value="Homeodomain-like_sf"/>
</dbReference>
<dbReference type="EC" id="2.7.13.3" evidence="2"/>
<dbReference type="InterPro" id="IPR011123">
    <property type="entry name" value="Y_Y_Y"/>
</dbReference>
<dbReference type="Pfam" id="PF02518">
    <property type="entry name" value="HATPase_c"/>
    <property type="match status" value="1"/>
</dbReference>
<evidence type="ECO:0000256" key="6">
    <source>
        <dbReference type="PROSITE-ProRule" id="PRU00169"/>
    </source>
</evidence>
<dbReference type="SUPFAM" id="SSF52172">
    <property type="entry name" value="CheY-like"/>
    <property type="match status" value="1"/>
</dbReference>
<dbReference type="InterPro" id="IPR018060">
    <property type="entry name" value="HTH_AraC"/>
</dbReference>
<dbReference type="InterPro" id="IPR005467">
    <property type="entry name" value="His_kinase_dom"/>
</dbReference>
<dbReference type="CDD" id="cd00082">
    <property type="entry name" value="HisKA"/>
    <property type="match status" value="1"/>
</dbReference>
<evidence type="ECO:0000313" key="13">
    <source>
        <dbReference type="Proteomes" id="UP000316614"/>
    </source>
</evidence>
<dbReference type="Pfam" id="PF07494">
    <property type="entry name" value="Reg_prop"/>
    <property type="match status" value="3"/>
</dbReference>
<evidence type="ECO:0000256" key="3">
    <source>
        <dbReference type="ARBA" id="ARBA00022553"/>
    </source>
</evidence>
<dbReference type="InterPro" id="IPR004358">
    <property type="entry name" value="Sig_transdc_His_kin-like_C"/>
</dbReference>
<evidence type="ECO:0000256" key="4">
    <source>
        <dbReference type="ARBA" id="ARBA00023015"/>
    </source>
</evidence>
<dbReference type="Gene3D" id="3.40.50.2300">
    <property type="match status" value="1"/>
</dbReference>
<gene>
    <name evidence="12" type="ORF">FKX85_19640</name>
</gene>
<evidence type="ECO:0000259" key="11">
    <source>
        <dbReference type="PROSITE" id="PS50110"/>
    </source>
</evidence>
<dbReference type="GO" id="GO:0003700">
    <property type="term" value="F:DNA-binding transcription factor activity"/>
    <property type="evidence" value="ECO:0007669"/>
    <property type="project" value="InterPro"/>
</dbReference>
<dbReference type="InterPro" id="IPR003661">
    <property type="entry name" value="HisK_dim/P_dom"/>
</dbReference>
<dbReference type="PROSITE" id="PS50109">
    <property type="entry name" value="HIS_KIN"/>
    <property type="match status" value="1"/>
</dbReference>
<dbReference type="FunFam" id="2.60.40.10:FF:000791">
    <property type="entry name" value="Two-component system sensor histidine kinase/response regulator"/>
    <property type="match status" value="1"/>
</dbReference>
<evidence type="ECO:0000256" key="5">
    <source>
        <dbReference type="ARBA" id="ARBA00023163"/>
    </source>
</evidence>
<dbReference type="Gene3D" id="1.10.287.130">
    <property type="match status" value="1"/>
</dbReference>
<evidence type="ECO:0000256" key="2">
    <source>
        <dbReference type="ARBA" id="ARBA00012438"/>
    </source>
</evidence>
<dbReference type="SUPFAM" id="SSF47384">
    <property type="entry name" value="Homodimeric domain of signal transducing histidine kinase"/>
    <property type="match status" value="1"/>
</dbReference>
<keyword evidence="8" id="KW-0732">Signal</keyword>
<evidence type="ECO:0000256" key="1">
    <source>
        <dbReference type="ARBA" id="ARBA00000085"/>
    </source>
</evidence>
<feature type="domain" description="Histidine kinase" evidence="10">
    <location>
        <begin position="828"/>
        <end position="1043"/>
    </location>
</feature>
<evidence type="ECO:0000256" key="7">
    <source>
        <dbReference type="SAM" id="Phobius"/>
    </source>
</evidence>
<dbReference type="OrthoDB" id="9806995at2"/>
<dbReference type="SUPFAM" id="SSF46689">
    <property type="entry name" value="Homeodomain-like"/>
    <property type="match status" value="1"/>
</dbReference>
<dbReference type="Pfam" id="PF12833">
    <property type="entry name" value="HTH_18"/>
    <property type="match status" value="1"/>
</dbReference>
<dbReference type="Pfam" id="PF07495">
    <property type="entry name" value="Y_Y_Y"/>
    <property type="match status" value="1"/>
</dbReference>
<dbReference type="Gene3D" id="3.30.565.10">
    <property type="entry name" value="Histidine kinase-like ATPase, C-terminal domain"/>
    <property type="match status" value="1"/>
</dbReference>
<dbReference type="InterPro" id="IPR013783">
    <property type="entry name" value="Ig-like_fold"/>
</dbReference>
<keyword evidence="7" id="KW-0472">Membrane</keyword>
<name>A0A514CMR9_9BACT</name>
<dbReference type="Pfam" id="PF00072">
    <property type="entry name" value="Response_reg"/>
    <property type="match status" value="1"/>
</dbReference>
<comment type="catalytic activity">
    <reaction evidence="1">
        <text>ATP + protein L-histidine = ADP + protein N-phospho-L-histidine.</text>
        <dbReference type="EC" id="2.7.13.3"/>
    </reaction>
</comment>
<dbReference type="InterPro" id="IPR011110">
    <property type="entry name" value="Reg_prop"/>
</dbReference>
<dbReference type="GO" id="GO:0000155">
    <property type="term" value="F:phosphorelay sensor kinase activity"/>
    <property type="evidence" value="ECO:0007669"/>
    <property type="project" value="InterPro"/>
</dbReference>
<feature type="chain" id="PRO_5022044403" description="histidine kinase" evidence="8">
    <location>
        <begin position="22"/>
        <end position="1361"/>
    </location>
</feature>